<dbReference type="EMBL" id="BSTX01000006">
    <property type="protein sequence ID" value="GLZ81578.1"/>
    <property type="molecule type" value="Genomic_DNA"/>
</dbReference>
<dbReference type="Pfam" id="PF08281">
    <property type="entry name" value="Sigma70_r4_2"/>
    <property type="match status" value="1"/>
</dbReference>
<keyword evidence="9" id="KW-1185">Reference proteome</keyword>
<protein>
    <submittedName>
        <fullName evidence="8">RNA polymerase sigma24 factor</fullName>
    </submittedName>
</protein>
<keyword evidence="3" id="KW-0731">Sigma factor</keyword>
<dbReference type="InterPro" id="IPR046531">
    <property type="entry name" value="DUF6596"/>
</dbReference>
<dbReference type="PANTHER" id="PTHR47756:SF2">
    <property type="entry name" value="BLL6612 PROTEIN"/>
    <property type="match status" value="1"/>
</dbReference>
<evidence type="ECO:0000256" key="4">
    <source>
        <dbReference type="ARBA" id="ARBA00023163"/>
    </source>
</evidence>
<reference evidence="8" key="1">
    <citation type="submission" date="2023-03" db="EMBL/GenBank/DDBJ databases">
        <title>Actinorhabdospora filicis NBRC 111898.</title>
        <authorList>
            <person name="Ichikawa N."/>
            <person name="Sato H."/>
            <person name="Tonouchi N."/>
        </authorList>
    </citation>
    <scope>NUCLEOTIDE SEQUENCE</scope>
    <source>
        <strain evidence="8">NBRC 111898</strain>
    </source>
</reference>
<evidence type="ECO:0000256" key="2">
    <source>
        <dbReference type="ARBA" id="ARBA00023015"/>
    </source>
</evidence>
<dbReference type="PANTHER" id="PTHR47756">
    <property type="entry name" value="BLL6612 PROTEIN-RELATED"/>
    <property type="match status" value="1"/>
</dbReference>
<evidence type="ECO:0000259" key="6">
    <source>
        <dbReference type="Pfam" id="PF08281"/>
    </source>
</evidence>
<dbReference type="Gene3D" id="1.10.10.10">
    <property type="entry name" value="Winged helix-like DNA-binding domain superfamily/Winged helix DNA-binding domain"/>
    <property type="match status" value="1"/>
</dbReference>
<dbReference type="Pfam" id="PF04542">
    <property type="entry name" value="Sigma70_r2"/>
    <property type="match status" value="1"/>
</dbReference>
<organism evidence="8 9">
    <name type="scientific">Actinorhabdospora filicis</name>
    <dbReference type="NCBI Taxonomy" id="1785913"/>
    <lineage>
        <taxon>Bacteria</taxon>
        <taxon>Bacillati</taxon>
        <taxon>Actinomycetota</taxon>
        <taxon>Actinomycetes</taxon>
        <taxon>Micromonosporales</taxon>
        <taxon>Micromonosporaceae</taxon>
        <taxon>Actinorhabdospora</taxon>
    </lineage>
</organism>
<dbReference type="InterPro" id="IPR013324">
    <property type="entry name" value="RNA_pol_sigma_r3/r4-like"/>
</dbReference>
<dbReference type="AlphaFoldDB" id="A0A9W6WCZ1"/>
<dbReference type="GO" id="GO:0006352">
    <property type="term" value="P:DNA-templated transcription initiation"/>
    <property type="evidence" value="ECO:0007669"/>
    <property type="project" value="InterPro"/>
</dbReference>
<evidence type="ECO:0000313" key="9">
    <source>
        <dbReference type="Proteomes" id="UP001165079"/>
    </source>
</evidence>
<dbReference type="SUPFAM" id="SSF88659">
    <property type="entry name" value="Sigma3 and sigma4 domains of RNA polymerase sigma factors"/>
    <property type="match status" value="1"/>
</dbReference>
<feature type="domain" description="DUF6596" evidence="7">
    <location>
        <begin position="171"/>
        <end position="271"/>
    </location>
</feature>
<dbReference type="RefSeq" id="WP_285667079.1">
    <property type="nucleotide sequence ID" value="NZ_BSTX01000006.1"/>
</dbReference>
<dbReference type="InterPro" id="IPR036388">
    <property type="entry name" value="WH-like_DNA-bd_sf"/>
</dbReference>
<evidence type="ECO:0000256" key="3">
    <source>
        <dbReference type="ARBA" id="ARBA00023082"/>
    </source>
</evidence>
<comment type="caution">
    <text evidence="8">The sequence shown here is derived from an EMBL/GenBank/DDBJ whole genome shotgun (WGS) entry which is preliminary data.</text>
</comment>
<proteinExistence type="inferred from homology"/>
<dbReference type="Pfam" id="PF20239">
    <property type="entry name" value="DUF6596"/>
    <property type="match status" value="1"/>
</dbReference>
<sequence length="399" mass="43056">MSDVPQDLLRELAPRVLGAVVRRYGNFALAEDAVQEALIAAASRWPGEGVPEKPLGWLVTVAARRYADLVRAERARRRREETVAAWTPPPPGPAGDDSLVLLFMCCHPALSPASRIALTLRAVGGLTTGEIARAFLVSEATMTRRVTRAKQTVKDSGIPFALPTGAERGERLTEVLRVLYLIFNEGYVGTGGRSLQRADLADEAIRLARLLHRLLPADGEVAGLLALMLLTDARRAARTGPDGLPVPMAEQDRRRWDTARIAEGASLLTAALSRDGLGPYRLQAAIAAVHDEAPGPEDTDWPRIVTLYEVLMRVDGNPVVRMNHAVAVAMASGPGAGLALLDRLGGLDGDHRYQAARAHLLEKTGEFAAAHEAYLRAADLTRNMAQRRFLLARAARPAG</sequence>
<dbReference type="InterPro" id="IPR007627">
    <property type="entry name" value="RNA_pol_sigma70_r2"/>
</dbReference>
<dbReference type="InterPro" id="IPR013249">
    <property type="entry name" value="RNA_pol_sigma70_r4_t2"/>
</dbReference>
<feature type="domain" description="RNA polymerase sigma-70 region 2" evidence="5">
    <location>
        <begin position="8"/>
        <end position="74"/>
    </location>
</feature>
<dbReference type="SUPFAM" id="SSF88946">
    <property type="entry name" value="Sigma2 domain of RNA polymerase sigma factors"/>
    <property type="match status" value="1"/>
</dbReference>
<dbReference type="Gene3D" id="1.10.1740.10">
    <property type="match status" value="1"/>
</dbReference>
<evidence type="ECO:0000256" key="1">
    <source>
        <dbReference type="ARBA" id="ARBA00010641"/>
    </source>
</evidence>
<feature type="domain" description="RNA polymerase sigma factor 70 region 4 type 2" evidence="6">
    <location>
        <begin position="103"/>
        <end position="152"/>
    </location>
</feature>
<dbReference type="InterPro" id="IPR013325">
    <property type="entry name" value="RNA_pol_sigma_r2"/>
</dbReference>
<keyword evidence="2" id="KW-0805">Transcription regulation</keyword>
<evidence type="ECO:0000259" key="5">
    <source>
        <dbReference type="Pfam" id="PF04542"/>
    </source>
</evidence>
<comment type="similarity">
    <text evidence="1">Belongs to the sigma-70 factor family. ECF subfamily.</text>
</comment>
<evidence type="ECO:0000313" key="8">
    <source>
        <dbReference type="EMBL" id="GLZ81578.1"/>
    </source>
</evidence>
<dbReference type="Proteomes" id="UP001165079">
    <property type="component" value="Unassembled WGS sequence"/>
</dbReference>
<evidence type="ECO:0000259" key="7">
    <source>
        <dbReference type="Pfam" id="PF20239"/>
    </source>
</evidence>
<gene>
    <name evidence="8" type="primary">rpoE</name>
    <name evidence="8" type="ORF">Afil01_63850</name>
</gene>
<keyword evidence="4" id="KW-0804">Transcription</keyword>
<dbReference type="GO" id="GO:0016987">
    <property type="term" value="F:sigma factor activity"/>
    <property type="evidence" value="ECO:0007669"/>
    <property type="project" value="UniProtKB-KW"/>
</dbReference>
<accession>A0A9W6WCZ1</accession>
<dbReference type="GO" id="GO:0003677">
    <property type="term" value="F:DNA binding"/>
    <property type="evidence" value="ECO:0007669"/>
    <property type="project" value="InterPro"/>
</dbReference>
<name>A0A9W6WCZ1_9ACTN</name>